<dbReference type="STRING" id="905079.L1JJF9"/>
<dbReference type="AlphaFoldDB" id="L1JJF9"/>
<evidence type="ECO:0000256" key="1">
    <source>
        <dbReference type="ARBA" id="ARBA00007884"/>
    </source>
</evidence>
<name>L1JJF9_GUITC</name>
<reference evidence="4" key="3">
    <citation type="submission" date="2015-06" db="UniProtKB">
        <authorList>
            <consortium name="EnsemblProtists"/>
        </authorList>
    </citation>
    <scope>IDENTIFICATION</scope>
</reference>
<dbReference type="PaxDb" id="55529-EKX48641"/>
<comment type="similarity">
    <text evidence="1">Belongs to the CIA30 family.</text>
</comment>
<evidence type="ECO:0000259" key="2">
    <source>
        <dbReference type="Pfam" id="PF08547"/>
    </source>
</evidence>
<dbReference type="GO" id="GO:0051082">
    <property type="term" value="F:unfolded protein binding"/>
    <property type="evidence" value="ECO:0007669"/>
    <property type="project" value="TreeGrafter"/>
</dbReference>
<proteinExistence type="inferred from homology"/>
<dbReference type="SUPFAM" id="SSF49785">
    <property type="entry name" value="Galactose-binding domain-like"/>
    <property type="match status" value="1"/>
</dbReference>
<evidence type="ECO:0000313" key="3">
    <source>
        <dbReference type="EMBL" id="EKX48641.1"/>
    </source>
</evidence>
<dbReference type="PANTHER" id="PTHR13194:SF19">
    <property type="entry name" value="NAD(P)-BINDING ROSSMANN-FOLD SUPERFAMILY PROTEIN"/>
    <property type="match status" value="1"/>
</dbReference>
<dbReference type="GO" id="GO:0010257">
    <property type="term" value="P:NADH dehydrogenase complex assembly"/>
    <property type="evidence" value="ECO:0007669"/>
    <property type="project" value="TreeGrafter"/>
</dbReference>
<dbReference type="Proteomes" id="UP000011087">
    <property type="component" value="Unassembled WGS sequence"/>
</dbReference>
<gene>
    <name evidence="3" type="ORF">GUITHDRAFT_105786</name>
</gene>
<accession>L1JJF9</accession>
<dbReference type="EMBL" id="JH992985">
    <property type="protein sequence ID" value="EKX48641.1"/>
    <property type="molecule type" value="Genomic_DNA"/>
</dbReference>
<keyword evidence="5" id="KW-1185">Reference proteome</keyword>
<dbReference type="InterPro" id="IPR013857">
    <property type="entry name" value="NADH-UbQ_OxRdtase-assoc_prot30"/>
</dbReference>
<sequence length="233" mass="25006">MPGDQRTYKAMVGGPWVRRWMATGVATAAAALGGAEGFLVTHRTLKMGAENETLRARAVRTLYDMRDPVVVGSWRSINDVVMGGCSTGGLMPGEDCAIFKGVLSTRNNGGFSSIRSPQTDMDLSDSDGILINCKGDGRLYKLQVCADARSPGVKYQAEFAPSSEWNEHAVLWSDLKPSMRGVLLEGAPEVSRGEISSFGILTSKVTSDGGYNSQFQPGEFALAIRSISAFQLE</sequence>
<reference evidence="5" key="2">
    <citation type="submission" date="2012-11" db="EMBL/GenBank/DDBJ databases">
        <authorList>
            <person name="Kuo A."/>
            <person name="Curtis B.A."/>
            <person name="Tanifuji G."/>
            <person name="Burki F."/>
            <person name="Gruber A."/>
            <person name="Irimia M."/>
            <person name="Maruyama S."/>
            <person name="Arias M.C."/>
            <person name="Ball S.G."/>
            <person name="Gile G.H."/>
            <person name="Hirakawa Y."/>
            <person name="Hopkins J.F."/>
            <person name="Rensing S.A."/>
            <person name="Schmutz J."/>
            <person name="Symeonidi A."/>
            <person name="Elias M."/>
            <person name="Eveleigh R.J."/>
            <person name="Herman E.K."/>
            <person name="Klute M.J."/>
            <person name="Nakayama T."/>
            <person name="Obornik M."/>
            <person name="Reyes-Prieto A."/>
            <person name="Armbrust E.V."/>
            <person name="Aves S.J."/>
            <person name="Beiko R.G."/>
            <person name="Coutinho P."/>
            <person name="Dacks J.B."/>
            <person name="Durnford D.G."/>
            <person name="Fast N.M."/>
            <person name="Green B.R."/>
            <person name="Grisdale C."/>
            <person name="Hempe F."/>
            <person name="Henrissat B."/>
            <person name="Hoppner M.P."/>
            <person name="Ishida K.-I."/>
            <person name="Kim E."/>
            <person name="Koreny L."/>
            <person name="Kroth P.G."/>
            <person name="Liu Y."/>
            <person name="Malik S.-B."/>
            <person name="Maier U.G."/>
            <person name="McRose D."/>
            <person name="Mock T."/>
            <person name="Neilson J.A."/>
            <person name="Onodera N.T."/>
            <person name="Poole A.M."/>
            <person name="Pritham E.J."/>
            <person name="Richards T.A."/>
            <person name="Rocap G."/>
            <person name="Roy S.W."/>
            <person name="Sarai C."/>
            <person name="Schaack S."/>
            <person name="Shirato S."/>
            <person name="Slamovits C.H."/>
            <person name="Spencer D.F."/>
            <person name="Suzuki S."/>
            <person name="Worden A.Z."/>
            <person name="Zauner S."/>
            <person name="Barry K."/>
            <person name="Bell C."/>
            <person name="Bharti A.K."/>
            <person name="Crow J.A."/>
            <person name="Grimwood J."/>
            <person name="Kramer R."/>
            <person name="Lindquist E."/>
            <person name="Lucas S."/>
            <person name="Salamov A."/>
            <person name="McFadden G.I."/>
            <person name="Lane C.E."/>
            <person name="Keeling P.J."/>
            <person name="Gray M.W."/>
            <person name="Grigoriev I.V."/>
            <person name="Archibald J.M."/>
        </authorList>
    </citation>
    <scope>NUCLEOTIDE SEQUENCE</scope>
    <source>
        <strain evidence="5">CCMP2712</strain>
    </source>
</reference>
<evidence type="ECO:0000313" key="4">
    <source>
        <dbReference type="EnsemblProtists" id="EKX48641"/>
    </source>
</evidence>
<dbReference type="OrthoDB" id="426386at2759"/>
<dbReference type="PANTHER" id="PTHR13194">
    <property type="entry name" value="COMPLEX I INTERMEDIATE-ASSOCIATED PROTEIN 30"/>
    <property type="match status" value="1"/>
</dbReference>
<organism evidence="3">
    <name type="scientific">Guillardia theta (strain CCMP2712)</name>
    <name type="common">Cryptophyte</name>
    <dbReference type="NCBI Taxonomy" id="905079"/>
    <lineage>
        <taxon>Eukaryota</taxon>
        <taxon>Cryptophyceae</taxon>
        <taxon>Pyrenomonadales</taxon>
        <taxon>Geminigeraceae</taxon>
        <taxon>Guillardia</taxon>
    </lineage>
</organism>
<dbReference type="KEGG" id="gtt:GUITHDRAFT_105786"/>
<dbReference type="InterPro" id="IPR008979">
    <property type="entry name" value="Galactose-bd-like_sf"/>
</dbReference>
<dbReference type="OMA" id="FASVRCE"/>
<dbReference type="InterPro" id="IPR039131">
    <property type="entry name" value="NDUFAF1"/>
</dbReference>
<dbReference type="eggNOG" id="KOG1203">
    <property type="taxonomic scope" value="Eukaryota"/>
</dbReference>
<evidence type="ECO:0000313" key="5">
    <source>
        <dbReference type="Proteomes" id="UP000011087"/>
    </source>
</evidence>
<dbReference type="RefSeq" id="XP_005835621.1">
    <property type="nucleotide sequence ID" value="XM_005835564.1"/>
</dbReference>
<feature type="domain" description="NADH:ubiquinone oxidoreductase intermediate-associated protein 30" evidence="2">
    <location>
        <begin position="65"/>
        <end position="224"/>
    </location>
</feature>
<protein>
    <recommendedName>
        <fullName evidence="2">NADH:ubiquinone oxidoreductase intermediate-associated protein 30 domain-containing protein</fullName>
    </recommendedName>
</protein>
<dbReference type="GeneID" id="17305290"/>
<dbReference type="Pfam" id="PF08547">
    <property type="entry name" value="CIA30"/>
    <property type="match status" value="1"/>
</dbReference>
<dbReference type="EnsemblProtists" id="EKX48641">
    <property type="protein sequence ID" value="EKX48641"/>
    <property type="gene ID" value="GUITHDRAFT_105786"/>
</dbReference>
<reference evidence="3 5" key="1">
    <citation type="journal article" date="2012" name="Nature">
        <title>Algal genomes reveal evolutionary mosaicism and the fate of nucleomorphs.</title>
        <authorList>
            <consortium name="DOE Joint Genome Institute"/>
            <person name="Curtis B.A."/>
            <person name="Tanifuji G."/>
            <person name="Burki F."/>
            <person name="Gruber A."/>
            <person name="Irimia M."/>
            <person name="Maruyama S."/>
            <person name="Arias M.C."/>
            <person name="Ball S.G."/>
            <person name="Gile G.H."/>
            <person name="Hirakawa Y."/>
            <person name="Hopkins J.F."/>
            <person name="Kuo A."/>
            <person name="Rensing S.A."/>
            <person name="Schmutz J."/>
            <person name="Symeonidi A."/>
            <person name="Elias M."/>
            <person name="Eveleigh R.J."/>
            <person name="Herman E.K."/>
            <person name="Klute M.J."/>
            <person name="Nakayama T."/>
            <person name="Obornik M."/>
            <person name="Reyes-Prieto A."/>
            <person name="Armbrust E.V."/>
            <person name="Aves S.J."/>
            <person name="Beiko R.G."/>
            <person name="Coutinho P."/>
            <person name="Dacks J.B."/>
            <person name="Durnford D.G."/>
            <person name="Fast N.M."/>
            <person name="Green B.R."/>
            <person name="Grisdale C.J."/>
            <person name="Hempel F."/>
            <person name="Henrissat B."/>
            <person name="Hoppner M.P."/>
            <person name="Ishida K."/>
            <person name="Kim E."/>
            <person name="Koreny L."/>
            <person name="Kroth P.G."/>
            <person name="Liu Y."/>
            <person name="Malik S.B."/>
            <person name="Maier U.G."/>
            <person name="McRose D."/>
            <person name="Mock T."/>
            <person name="Neilson J.A."/>
            <person name="Onodera N.T."/>
            <person name="Poole A.M."/>
            <person name="Pritham E.J."/>
            <person name="Richards T.A."/>
            <person name="Rocap G."/>
            <person name="Roy S.W."/>
            <person name="Sarai C."/>
            <person name="Schaack S."/>
            <person name="Shirato S."/>
            <person name="Slamovits C.H."/>
            <person name="Spencer D.F."/>
            <person name="Suzuki S."/>
            <person name="Worden A.Z."/>
            <person name="Zauner S."/>
            <person name="Barry K."/>
            <person name="Bell C."/>
            <person name="Bharti A.K."/>
            <person name="Crow J.A."/>
            <person name="Grimwood J."/>
            <person name="Kramer R."/>
            <person name="Lindquist E."/>
            <person name="Lucas S."/>
            <person name="Salamov A."/>
            <person name="McFadden G.I."/>
            <person name="Lane C.E."/>
            <person name="Keeling P.J."/>
            <person name="Gray M.W."/>
            <person name="Grigoriev I.V."/>
            <person name="Archibald J.M."/>
        </authorList>
    </citation>
    <scope>NUCLEOTIDE SEQUENCE</scope>
    <source>
        <strain evidence="3 5">CCMP2712</strain>
    </source>
</reference>
<dbReference type="HOGENOM" id="CLU_059028_5_0_1"/>